<dbReference type="InterPro" id="IPR000866">
    <property type="entry name" value="AhpC/TSA"/>
</dbReference>
<organism evidence="4 5">
    <name type="scientific">Pontibacillus salipaludis</name>
    <dbReference type="NCBI Taxonomy" id="1697394"/>
    <lineage>
        <taxon>Bacteria</taxon>
        <taxon>Bacillati</taxon>
        <taxon>Bacillota</taxon>
        <taxon>Bacilli</taxon>
        <taxon>Bacillales</taxon>
        <taxon>Bacillaceae</taxon>
        <taxon>Pontibacillus</taxon>
    </lineage>
</organism>
<dbReference type="SUPFAM" id="SSF52833">
    <property type="entry name" value="Thioredoxin-like"/>
    <property type="match status" value="1"/>
</dbReference>
<evidence type="ECO:0000256" key="1">
    <source>
        <dbReference type="ARBA" id="ARBA00023157"/>
    </source>
</evidence>
<sequence>MNIKRIIIVTIVVGMFGWAIYDFTSKEQSTVSKDEGQRTEMQGESVEHVEEGLEVGQQAPDFEVETLQGEKTSLSNYKGERVMLNFWATWCPPCRAEMPDMQKFHENKEITILAVNLTGTEAKVDDVNAFKDEYELSFPILLDRENDISTLYQIRPIPTTYMIDSKGIIRHKALGAMNYERMVQQFESMN</sequence>
<keyword evidence="2" id="KW-0812">Transmembrane</keyword>
<dbReference type="Gene3D" id="3.40.30.10">
    <property type="entry name" value="Glutaredoxin"/>
    <property type="match status" value="1"/>
</dbReference>
<dbReference type="EMBL" id="BMIN01000018">
    <property type="protein sequence ID" value="GGD23323.1"/>
    <property type="molecule type" value="Genomic_DNA"/>
</dbReference>
<dbReference type="PANTHER" id="PTHR42852:SF1">
    <property type="entry name" value="THIOREDOXIN-LIKE PROTEIN YNEN"/>
    <property type="match status" value="1"/>
</dbReference>
<protein>
    <submittedName>
        <fullName evidence="4">Thiol:disulfide interchange protein tlpA</fullName>
    </submittedName>
</protein>
<feature type="domain" description="Thioredoxin" evidence="3">
    <location>
        <begin position="53"/>
        <end position="190"/>
    </location>
</feature>
<dbReference type="InterPro" id="IPR036249">
    <property type="entry name" value="Thioredoxin-like_sf"/>
</dbReference>
<dbReference type="PROSITE" id="PS00194">
    <property type="entry name" value="THIOREDOXIN_1"/>
    <property type="match status" value="1"/>
</dbReference>
<evidence type="ECO:0000313" key="5">
    <source>
        <dbReference type="Proteomes" id="UP000642571"/>
    </source>
</evidence>
<dbReference type="RefSeq" id="WP_308422088.1">
    <property type="nucleotide sequence ID" value="NZ_BMIN01000018.1"/>
</dbReference>
<reference evidence="5" key="1">
    <citation type="journal article" date="2019" name="Int. J. Syst. Evol. Microbiol.">
        <title>The Global Catalogue of Microorganisms (GCM) 10K type strain sequencing project: providing services to taxonomists for standard genome sequencing and annotation.</title>
        <authorList>
            <consortium name="The Broad Institute Genomics Platform"/>
            <consortium name="The Broad Institute Genome Sequencing Center for Infectious Disease"/>
            <person name="Wu L."/>
            <person name="Ma J."/>
        </authorList>
    </citation>
    <scope>NUCLEOTIDE SEQUENCE [LARGE SCALE GENOMIC DNA]</scope>
    <source>
        <strain evidence="5">CGMCC 1.15353</strain>
    </source>
</reference>
<dbReference type="InterPro" id="IPR050553">
    <property type="entry name" value="Thioredoxin_ResA/DsbE_sf"/>
</dbReference>
<keyword evidence="2" id="KW-0472">Membrane</keyword>
<dbReference type="Pfam" id="PF00578">
    <property type="entry name" value="AhpC-TSA"/>
    <property type="match status" value="1"/>
</dbReference>
<name>A0ABQ1QCS2_9BACI</name>
<accession>A0ABQ1QCS2</accession>
<dbReference type="PROSITE" id="PS51352">
    <property type="entry name" value="THIOREDOXIN_2"/>
    <property type="match status" value="1"/>
</dbReference>
<dbReference type="PANTHER" id="PTHR42852">
    <property type="entry name" value="THIOL:DISULFIDE INTERCHANGE PROTEIN DSBE"/>
    <property type="match status" value="1"/>
</dbReference>
<dbReference type="InterPro" id="IPR017937">
    <property type="entry name" value="Thioredoxin_CS"/>
</dbReference>
<dbReference type="CDD" id="cd02966">
    <property type="entry name" value="TlpA_like_family"/>
    <property type="match status" value="1"/>
</dbReference>
<feature type="transmembrane region" description="Helical" evidence="2">
    <location>
        <begin position="6"/>
        <end position="24"/>
    </location>
</feature>
<keyword evidence="5" id="KW-1185">Reference proteome</keyword>
<gene>
    <name evidence="4" type="ORF">GCM10011389_33820</name>
</gene>
<proteinExistence type="predicted"/>
<keyword evidence="2" id="KW-1133">Transmembrane helix</keyword>
<evidence type="ECO:0000259" key="3">
    <source>
        <dbReference type="PROSITE" id="PS51352"/>
    </source>
</evidence>
<evidence type="ECO:0000313" key="4">
    <source>
        <dbReference type="EMBL" id="GGD23323.1"/>
    </source>
</evidence>
<keyword evidence="1" id="KW-1015">Disulfide bond</keyword>
<evidence type="ECO:0000256" key="2">
    <source>
        <dbReference type="SAM" id="Phobius"/>
    </source>
</evidence>
<comment type="caution">
    <text evidence="4">The sequence shown here is derived from an EMBL/GenBank/DDBJ whole genome shotgun (WGS) entry which is preliminary data.</text>
</comment>
<dbReference type="InterPro" id="IPR013766">
    <property type="entry name" value="Thioredoxin_domain"/>
</dbReference>
<dbReference type="Proteomes" id="UP000642571">
    <property type="component" value="Unassembled WGS sequence"/>
</dbReference>